<dbReference type="PRINTS" id="PR01374">
    <property type="entry name" value="TONBPROTEIN"/>
</dbReference>
<evidence type="ECO:0000259" key="11">
    <source>
        <dbReference type="PROSITE" id="PS52015"/>
    </source>
</evidence>
<dbReference type="InterPro" id="IPR037682">
    <property type="entry name" value="TonB_C"/>
</dbReference>
<dbReference type="InterPro" id="IPR008756">
    <property type="entry name" value="Peptidase_M56"/>
</dbReference>
<dbReference type="GO" id="GO:0015891">
    <property type="term" value="P:siderophore transport"/>
    <property type="evidence" value="ECO:0007669"/>
    <property type="project" value="InterPro"/>
</dbReference>
<feature type="transmembrane region" description="Helical" evidence="10">
    <location>
        <begin position="6"/>
        <end position="26"/>
    </location>
</feature>
<evidence type="ECO:0000256" key="8">
    <source>
        <dbReference type="ARBA" id="ARBA00022989"/>
    </source>
</evidence>
<keyword evidence="7" id="KW-0653">Protein transport</keyword>
<gene>
    <name evidence="12" type="ORF">GGR21_003055</name>
</gene>
<evidence type="ECO:0000256" key="1">
    <source>
        <dbReference type="ARBA" id="ARBA00004383"/>
    </source>
</evidence>
<feature type="transmembrane region" description="Helical" evidence="10">
    <location>
        <begin position="38"/>
        <end position="55"/>
    </location>
</feature>
<comment type="caution">
    <text evidence="12">The sequence shown here is derived from an EMBL/GenBank/DDBJ whole genome shotgun (WGS) entry which is preliminary data.</text>
</comment>
<keyword evidence="9 10" id="KW-0472">Membrane</keyword>
<dbReference type="GO" id="GO:0098797">
    <property type="term" value="C:plasma membrane protein complex"/>
    <property type="evidence" value="ECO:0007669"/>
    <property type="project" value="TreeGrafter"/>
</dbReference>
<dbReference type="Pfam" id="PF03544">
    <property type="entry name" value="TonB_C"/>
    <property type="match status" value="2"/>
</dbReference>
<dbReference type="AlphaFoldDB" id="A0A840CMB9"/>
<dbReference type="Proteomes" id="UP000555103">
    <property type="component" value="Unassembled WGS sequence"/>
</dbReference>
<dbReference type="InterPro" id="IPR051045">
    <property type="entry name" value="TonB-dependent_transducer"/>
</dbReference>
<keyword evidence="6 10" id="KW-0812">Transmembrane</keyword>
<feature type="domain" description="TonB C-terminal" evidence="11">
    <location>
        <begin position="330"/>
        <end position="426"/>
    </location>
</feature>
<evidence type="ECO:0000256" key="5">
    <source>
        <dbReference type="ARBA" id="ARBA00022519"/>
    </source>
</evidence>
<dbReference type="EMBL" id="JACIEP010000011">
    <property type="protein sequence ID" value="MBB4037140.1"/>
    <property type="molecule type" value="Genomic_DNA"/>
</dbReference>
<dbReference type="PANTHER" id="PTHR33446:SF2">
    <property type="entry name" value="PROTEIN TONB"/>
    <property type="match status" value="1"/>
</dbReference>
<dbReference type="PANTHER" id="PTHR33446">
    <property type="entry name" value="PROTEIN TONB-RELATED"/>
    <property type="match status" value="1"/>
</dbReference>
<evidence type="ECO:0000256" key="10">
    <source>
        <dbReference type="SAM" id="Phobius"/>
    </source>
</evidence>
<keyword evidence="8 10" id="KW-1133">Transmembrane helix</keyword>
<dbReference type="GO" id="GO:0015031">
    <property type="term" value="P:protein transport"/>
    <property type="evidence" value="ECO:0007669"/>
    <property type="project" value="UniProtKB-KW"/>
</dbReference>
<comment type="similarity">
    <text evidence="2">Belongs to the TonB family.</text>
</comment>
<evidence type="ECO:0000313" key="12">
    <source>
        <dbReference type="EMBL" id="MBB4037140.1"/>
    </source>
</evidence>
<feature type="transmembrane region" description="Helical" evidence="10">
    <location>
        <begin position="92"/>
        <end position="113"/>
    </location>
</feature>
<dbReference type="InterPro" id="IPR006260">
    <property type="entry name" value="TonB/TolA_C"/>
</dbReference>
<evidence type="ECO:0000256" key="3">
    <source>
        <dbReference type="ARBA" id="ARBA00022448"/>
    </source>
</evidence>
<evidence type="ECO:0000256" key="6">
    <source>
        <dbReference type="ARBA" id="ARBA00022692"/>
    </source>
</evidence>
<feature type="domain" description="TonB C-terminal" evidence="11">
    <location>
        <begin position="469"/>
        <end position="565"/>
    </location>
</feature>
<dbReference type="GO" id="GO:0031992">
    <property type="term" value="F:energy transducer activity"/>
    <property type="evidence" value="ECO:0007669"/>
    <property type="project" value="InterPro"/>
</dbReference>
<organism evidence="12 13">
    <name type="scientific">Dysgonomonas hofstadii</name>
    <dbReference type="NCBI Taxonomy" id="637886"/>
    <lineage>
        <taxon>Bacteria</taxon>
        <taxon>Pseudomonadati</taxon>
        <taxon>Bacteroidota</taxon>
        <taxon>Bacteroidia</taxon>
        <taxon>Bacteroidales</taxon>
        <taxon>Dysgonomonadaceae</taxon>
        <taxon>Dysgonomonas</taxon>
    </lineage>
</organism>
<dbReference type="GO" id="GO:0055085">
    <property type="term" value="P:transmembrane transport"/>
    <property type="evidence" value="ECO:0007669"/>
    <property type="project" value="InterPro"/>
</dbReference>
<dbReference type="InterPro" id="IPR003538">
    <property type="entry name" value="TonB"/>
</dbReference>
<dbReference type="PROSITE" id="PS52015">
    <property type="entry name" value="TONB_CTD"/>
    <property type="match status" value="2"/>
</dbReference>
<sequence>MDNIFFIYQIKVSVALAMFYMLYMFCLRNDTFLKIRRFFFLFAILFSVVFPFVKLELSNNTDAAMQIPGYWLSDFELGVTATDSITEKPVGIWDVIIILIIIVSILFALRFLAQLFSIFRLRTNSETEDLQNCHIVKIKDKETSPFSFFKWIFVNSGRYNQHELGEIITHEQIHARQYHSIDVILSEILCICFWWNPFAWLIKKEMKINLEYLADEGVLIAGFDSKEYQYILLQVSNKSTGIPLINNFNVSQLKKRITMMNKRKTSIAKAVKYLLAIPIGSALLLGNAVQASSTDLINIITEETTFDGNQVPQKKGDVYTVVEEMPEYPGGESEMHKFIASNLKYPAEAQKDKAEGRVVVRFIVKSTGEIADVVTVRKTNALLDEEAIRVIKAMPDWTPGKQDGKAVDVYFTLPVVFKLKGSKNNTASSGNKDEVVVVGYGSKEKANATSMSDNSKPFITVEQMPMFPGGEKAMQEYIGNNLKYPEEAQKAGVQGRVTIRFIVGADGSISDVNIIRGISPEADAEAARVIKAMPNWTPGKQNGQDVPVYFTLPIVYRLKKDEPKENMPQS</sequence>
<dbReference type="CDD" id="cd07341">
    <property type="entry name" value="M56_BlaR1_MecR1_like"/>
    <property type="match status" value="1"/>
</dbReference>
<keyword evidence="4" id="KW-1003">Cell membrane</keyword>
<accession>A0A840CMB9</accession>
<evidence type="ECO:0000256" key="2">
    <source>
        <dbReference type="ARBA" id="ARBA00006555"/>
    </source>
</evidence>
<evidence type="ECO:0000256" key="7">
    <source>
        <dbReference type="ARBA" id="ARBA00022927"/>
    </source>
</evidence>
<evidence type="ECO:0000256" key="9">
    <source>
        <dbReference type="ARBA" id="ARBA00023136"/>
    </source>
</evidence>
<keyword evidence="13" id="KW-1185">Reference proteome</keyword>
<keyword evidence="5" id="KW-0997">Cell inner membrane</keyword>
<evidence type="ECO:0000313" key="13">
    <source>
        <dbReference type="Proteomes" id="UP000555103"/>
    </source>
</evidence>
<protein>
    <submittedName>
        <fullName evidence="12">TonB family protein</fullName>
    </submittedName>
</protein>
<comment type="subcellular location">
    <subcellularLocation>
        <location evidence="1">Cell inner membrane</location>
        <topology evidence="1">Single-pass membrane protein</topology>
        <orientation evidence="1">Periplasmic side</orientation>
    </subcellularLocation>
</comment>
<dbReference type="GO" id="GO:0030288">
    <property type="term" value="C:outer membrane-bounded periplasmic space"/>
    <property type="evidence" value="ECO:0007669"/>
    <property type="project" value="InterPro"/>
</dbReference>
<dbReference type="Gene3D" id="3.30.1150.10">
    <property type="match status" value="2"/>
</dbReference>
<dbReference type="RefSeq" id="WP_183308001.1">
    <property type="nucleotide sequence ID" value="NZ_JACIEP010000011.1"/>
</dbReference>
<dbReference type="Pfam" id="PF05569">
    <property type="entry name" value="Peptidase_M56"/>
    <property type="match status" value="1"/>
</dbReference>
<reference evidence="12 13" key="1">
    <citation type="submission" date="2020-08" db="EMBL/GenBank/DDBJ databases">
        <title>Genomic Encyclopedia of Type Strains, Phase IV (KMG-IV): sequencing the most valuable type-strain genomes for metagenomic binning, comparative biology and taxonomic classification.</title>
        <authorList>
            <person name="Goeker M."/>
        </authorList>
    </citation>
    <scope>NUCLEOTIDE SEQUENCE [LARGE SCALE GENOMIC DNA]</scope>
    <source>
        <strain evidence="12 13">DSM 104969</strain>
    </source>
</reference>
<dbReference type="FunFam" id="3.30.1150.10:FF:000002">
    <property type="entry name" value="Energy transducer TonB"/>
    <property type="match status" value="2"/>
</dbReference>
<keyword evidence="3" id="KW-0813">Transport</keyword>
<dbReference type="SUPFAM" id="SSF74653">
    <property type="entry name" value="TolA/TonB C-terminal domain"/>
    <property type="match status" value="2"/>
</dbReference>
<dbReference type="NCBIfam" id="TIGR01352">
    <property type="entry name" value="tonB_Cterm"/>
    <property type="match status" value="2"/>
</dbReference>
<evidence type="ECO:0000256" key="4">
    <source>
        <dbReference type="ARBA" id="ARBA00022475"/>
    </source>
</evidence>
<proteinExistence type="inferred from homology"/>
<name>A0A840CMB9_9BACT</name>